<name>A0A0S6W6A2_VECG1</name>
<evidence type="ECO:0000313" key="2">
    <source>
        <dbReference type="Proteomes" id="UP000030661"/>
    </source>
</evidence>
<proteinExistence type="predicted"/>
<dbReference type="EMBL" id="DF820463">
    <property type="protein sequence ID" value="GAK55157.1"/>
    <property type="molecule type" value="Genomic_DNA"/>
</dbReference>
<dbReference type="STRING" id="1499967.U27_01988"/>
<dbReference type="AlphaFoldDB" id="A0A0S6W6A2"/>
<protein>
    <submittedName>
        <fullName evidence="1">Uncharacterized protein</fullName>
    </submittedName>
</protein>
<dbReference type="Proteomes" id="UP000030661">
    <property type="component" value="Unassembled WGS sequence"/>
</dbReference>
<dbReference type="HOGENOM" id="CLU_1270224_0_0_0"/>
<dbReference type="eggNOG" id="ENOG502ZFCV">
    <property type="taxonomic scope" value="Bacteria"/>
</dbReference>
<keyword evidence="2" id="KW-1185">Reference proteome</keyword>
<gene>
    <name evidence="1" type="ORF">U27_01988</name>
</gene>
<organism evidence="1">
    <name type="scientific">Vecturithrix granuli</name>
    <dbReference type="NCBI Taxonomy" id="1499967"/>
    <lineage>
        <taxon>Bacteria</taxon>
        <taxon>Candidatus Moduliflexota</taxon>
        <taxon>Candidatus Vecturitrichia</taxon>
        <taxon>Candidatus Vecturitrichales</taxon>
        <taxon>Candidatus Vecturitrichaceae</taxon>
        <taxon>Candidatus Vecturithrix</taxon>
    </lineage>
</organism>
<evidence type="ECO:0000313" key="1">
    <source>
        <dbReference type="EMBL" id="GAK55157.1"/>
    </source>
</evidence>
<accession>A0A0S6W6A2</accession>
<reference evidence="1" key="1">
    <citation type="journal article" date="2015" name="PeerJ">
        <title>First genomic representation of candidate bacterial phylum KSB3 points to enhanced environmental sensing as a trigger of wastewater bulking.</title>
        <authorList>
            <person name="Sekiguchi Y."/>
            <person name="Ohashi A."/>
            <person name="Parks D.H."/>
            <person name="Yamauchi T."/>
            <person name="Tyson G.W."/>
            <person name="Hugenholtz P."/>
        </authorList>
    </citation>
    <scope>NUCLEOTIDE SEQUENCE [LARGE SCALE GENOMIC DNA]</scope>
</reference>
<sequence>MERAGLKFAETVIAQFDFLTRNYGFACKRCEETFVRYESNKVFVNIYHGRNSYELGGEIGLLGSGKEAKFGIASLMELRDPEKVKDLRYRIAYNEESVQKGLSELASLLQQYGDEALQGDLKIFEQLQQLVKQYWAEMRASQIRPKAASVFQAKDYQKAAELYESMYDQLTKAELKKLEYAKSKELSKNNLYTNKSKLNNLFAKIVSKVFRSIMEKK</sequence>